<dbReference type="Proteomes" id="UP000784294">
    <property type="component" value="Unassembled WGS sequence"/>
</dbReference>
<protein>
    <submittedName>
        <fullName evidence="1">Uncharacterized protein</fullName>
    </submittedName>
</protein>
<proteinExistence type="predicted"/>
<evidence type="ECO:0000313" key="2">
    <source>
        <dbReference type="Proteomes" id="UP000784294"/>
    </source>
</evidence>
<reference evidence="1" key="1">
    <citation type="submission" date="2018-11" db="EMBL/GenBank/DDBJ databases">
        <authorList>
            <consortium name="Pathogen Informatics"/>
        </authorList>
    </citation>
    <scope>NUCLEOTIDE SEQUENCE</scope>
</reference>
<dbReference type="AlphaFoldDB" id="A0A448WTX4"/>
<sequence length="151" mass="16368">MAIRVLAFFSVRDRLFPLLYLFYALYFPYLAPHPACTHLVSRAYVNVPLLQTPLGFSLPTVVSSSGQPSSLVPPSTPPPLSITPFCEGLYTVAEPDNASCQDCDVPDCPDKGHQDLASTTNLTCGPHLTTAQKADSFQTVATKRLINVVDV</sequence>
<gene>
    <name evidence="1" type="ORF">PXEA_LOCUS13652</name>
</gene>
<evidence type="ECO:0000313" key="1">
    <source>
        <dbReference type="EMBL" id="VEL20212.1"/>
    </source>
</evidence>
<keyword evidence="2" id="KW-1185">Reference proteome</keyword>
<comment type="caution">
    <text evidence="1">The sequence shown here is derived from an EMBL/GenBank/DDBJ whole genome shotgun (WGS) entry which is preliminary data.</text>
</comment>
<organism evidence="1 2">
    <name type="scientific">Protopolystoma xenopodis</name>
    <dbReference type="NCBI Taxonomy" id="117903"/>
    <lineage>
        <taxon>Eukaryota</taxon>
        <taxon>Metazoa</taxon>
        <taxon>Spiralia</taxon>
        <taxon>Lophotrochozoa</taxon>
        <taxon>Platyhelminthes</taxon>
        <taxon>Monogenea</taxon>
        <taxon>Polyopisthocotylea</taxon>
        <taxon>Polystomatidea</taxon>
        <taxon>Polystomatidae</taxon>
        <taxon>Protopolystoma</taxon>
    </lineage>
</organism>
<accession>A0A448WTX4</accession>
<name>A0A448WTX4_9PLAT</name>
<dbReference type="EMBL" id="CAAALY010045318">
    <property type="protein sequence ID" value="VEL20212.1"/>
    <property type="molecule type" value="Genomic_DNA"/>
</dbReference>